<dbReference type="GO" id="GO:0006364">
    <property type="term" value="P:rRNA processing"/>
    <property type="evidence" value="ECO:0007669"/>
    <property type="project" value="UniProtKB-UniRule"/>
</dbReference>
<comment type="similarity">
    <text evidence="1 9">Belongs to the endoribonuclease YbeY family.</text>
</comment>
<keyword evidence="5 9" id="KW-0479">Metal-binding</keyword>
<dbReference type="Proteomes" id="UP000287224">
    <property type="component" value="Unassembled WGS sequence"/>
</dbReference>
<evidence type="ECO:0000313" key="10">
    <source>
        <dbReference type="EMBL" id="GCE03675.1"/>
    </source>
</evidence>
<evidence type="ECO:0000256" key="8">
    <source>
        <dbReference type="ARBA" id="ARBA00022833"/>
    </source>
</evidence>
<keyword evidence="3 9" id="KW-0698">rRNA processing</keyword>
<dbReference type="NCBIfam" id="TIGR00043">
    <property type="entry name" value="rRNA maturation RNase YbeY"/>
    <property type="match status" value="1"/>
</dbReference>
<keyword evidence="6 9" id="KW-0255">Endonuclease</keyword>
<organism evidence="10 11">
    <name type="scientific">Dictyobacter aurantiacus</name>
    <dbReference type="NCBI Taxonomy" id="1936993"/>
    <lineage>
        <taxon>Bacteria</taxon>
        <taxon>Bacillati</taxon>
        <taxon>Chloroflexota</taxon>
        <taxon>Ktedonobacteria</taxon>
        <taxon>Ktedonobacterales</taxon>
        <taxon>Dictyobacteraceae</taxon>
        <taxon>Dictyobacter</taxon>
    </lineage>
</organism>
<comment type="cofactor">
    <cofactor evidence="9">
        <name>Zn(2+)</name>
        <dbReference type="ChEBI" id="CHEBI:29105"/>
    </cofactor>
    <text evidence="9">Binds 1 zinc ion.</text>
</comment>
<dbReference type="RefSeq" id="WP_126594920.1">
    <property type="nucleotide sequence ID" value="NZ_BIFQ01000001.1"/>
</dbReference>
<dbReference type="OrthoDB" id="9807740at2"/>
<evidence type="ECO:0000256" key="5">
    <source>
        <dbReference type="ARBA" id="ARBA00022723"/>
    </source>
</evidence>
<evidence type="ECO:0000256" key="4">
    <source>
        <dbReference type="ARBA" id="ARBA00022722"/>
    </source>
</evidence>
<dbReference type="SUPFAM" id="SSF55486">
    <property type="entry name" value="Metalloproteases ('zincins'), catalytic domain"/>
    <property type="match status" value="1"/>
</dbReference>
<dbReference type="AlphaFoldDB" id="A0A401Z9Z7"/>
<accession>A0A401Z9Z7</accession>
<keyword evidence="4 9" id="KW-0540">Nuclease</keyword>
<feature type="binding site" evidence="9">
    <location>
        <position position="153"/>
    </location>
    <ligand>
        <name>Zn(2+)</name>
        <dbReference type="ChEBI" id="CHEBI:29105"/>
        <note>catalytic</note>
    </ligand>
</feature>
<dbReference type="HAMAP" id="MF_00009">
    <property type="entry name" value="Endoribonucl_YbeY"/>
    <property type="match status" value="1"/>
</dbReference>
<sequence length="190" mass="21084">MQEHPAIELYLNLSNEAQDAQVEQVVSAIDLDEVVNSTLQAAAITQPVMLTLLITDDAGIQEMNRKYREQDKATDVLSFPLLEQPIVQAPAEQLWTHQESEDGEEQVSTPAFVTPPGMATNLGDIVISWPTVQRQAREAGHEETTEFVYLLSHGVLHLIGYDDHTESGYQAMVAIQQGVLQKLGQKAYRS</sequence>
<dbReference type="InterPro" id="IPR023091">
    <property type="entry name" value="MetalPrtase_cat_dom_sf_prd"/>
</dbReference>
<name>A0A401Z9Z7_9CHLR</name>
<dbReference type="GO" id="GO:0004521">
    <property type="term" value="F:RNA endonuclease activity"/>
    <property type="evidence" value="ECO:0007669"/>
    <property type="project" value="UniProtKB-UniRule"/>
</dbReference>
<dbReference type="GO" id="GO:0005737">
    <property type="term" value="C:cytoplasm"/>
    <property type="evidence" value="ECO:0007669"/>
    <property type="project" value="UniProtKB-SubCell"/>
</dbReference>
<evidence type="ECO:0000256" key="9">
    <source>
        <dbReference type="HAMAP-Rule" id="MF_00009"/>
    </source>
</evidence>
<evidence type="ECO:0000256" key="7">
    <source>
        <dbReference type="ARBA" id="ARBA00022801"/>
    </source>
</evidence>
<dbReference type="GO" id="GO:0004222">
    <property type="term" value="F:metalloendopeptidase activity"/>
    <property type="evidence" value="ECO:0007669"/>
    <property type="project" value="InterPro"/>
</dbReference>
<dbReference type="Pfam" id="PF02130">
    <property type="entry name" value="YbeY"/>
    <property type="match status" value="1"/>
</dbReference>
<proteinExistence type="inferred from homology"/>
<dbReference type="InterPro" id="IPR002036">
    <property type="entry name" value="YbeY"/>
</dbReference>
<dbReference type="InterPro" id="IPR020549">
    <property type="entry name" value="YbeY_CS"/>
</dbReference>
<dbReference type="PROSITE" id="PS01306">
    <property type="entry name" value="UPF0054"/>
    <property type="match status" value="1"/>
</dbReference>
<evidence type="ECO:0000256" key="6">
    <source>
        <dbReference type="ARBA" id="ARBA00022759"/>
    </source>
</evidence>
<dbReference type="PANTHER" id="PTHR46986">
    <property type="entry name" value="ENDORIBONUCLEASE YBEY, CHLOROPLASTIC"/>
    <property type="match status" value="1"/>
</dbReference>
<keyword evidence="9" id="KW-0963">Cytoplasm</keyword>
<gene>
    <name evidence="9 10" type="primary">ybeY</name>
    <name evidence="10" type="ORF">KDAU_10040</name>
</gene>
<keyword evidence="2 9" id="KW-0690">Ribosome biogenesis</keyword>
<feature type="binding site" evidence="9">
    <location>
        <position position="157"/>
    </location>
    <ligand>
        <name>Zn(2+)</name>
        <dbReference type="ChEBI" id="CHEBI:29105"/>
        <note>catalytic</note>
    </ligand>
</feature>
<evidence type="ECO:0000256" key="1">
    <source>
        <dbReference type="ARBA" id="ARBA00010875"/>
    </source>
</evidence>
<keyword evidence="8 9" id="KW-0862">Zinc</keyword>
<keyword evidence="11" id="KW-1185">Reference proteome</keyword>
<keyword evidence="7 9" id="KW-0378">Hydrolase</keyword>
<dbReference type="GO" id="GO:0008270">
    <property type="term" value="F:zinc ion binding"/>
    <property type="evidence" value="ECO:0007669"/>
    <property type="project" value="UniProtKB-UniRule"/>
</dbReference>
<dbReference type="PANTHER" id="PTHR46986:SF1">
    <property type="entry name" value="ENDORIBONUCLEASE YBEY, CHLOROPLASTIC"/>
    <property type="match status" value="1"/>
</dbReference>
<comment type="function">
    <text evidence="9">Single strand-specific metallo-endoribonuclease involved in late-stage 70S ribosome quality control and in maturation of the 3' terminus of the 16S rRNA.</text>
</comment>
<evidence type="ECO:0000313" key="11">
    <source>
        <dbReference type="Proteomes" id="UP000287224"/>
    </source>
</evidence>
<protein>
    <recommendedName>
        <fullName evidence="9">Endoribonuclease YbeY</fullName>
        <ecNumber evidence="9">3.1.-.-</ecNumber>
    </recommendedName>
</protein>
<comment type="subcellular location">
    <subcellularLocation>
        <location evidence="9">Cytoplasm</location>
    </subcellularLocation>
</comment>
<evidence type="ECO:0000256" key="2">
    <source>
        <dbReference type="ARBA" id="ARBA00022517"/>
    </source>
</evidence>
<comment type="caution">
    <text evidence="10">The sequence shown here is derived from an EMBL/GenBank/DDBJ whole genome shotgun (WGS) entry which is preliminary data.</text>
</comment>
<dbReference type="EC" id="3.1.-.-" evidence="9"/>
<dbReference type="Gene3D" id="3.40.390.30">
    <property type="entry name" value="Metalloproteases ('zincins'), catalytic domain"/>
    <property type="match status" value="1"/>
</dbReference>
<evidence type="ECO:0000256" key="3">
    <source>
        <dbReference type="ARBA" id="ARBA00022552"/>
    </source>
</evidence>
<feature type="binding site" evidence="9">
    <location>
        <position position="163"/>
    </location>
    <ligand>
        <name>Zn(2+)</name>
        <dbReference type="ChEBI" id="CHEBI:29105"/>
        <note>catalytic</note>
    </ligand>
</feature>
<reference evidence="11" key="1">
    <citation type="submission" date="2018-12" db="EMBL/GenBank/DDBJ databases">
        <title>Tengunoibacter tsumagoiensis gen. nov., sp. nov., Dictyobacter kobayashii sp. nov., D. alpinus sp. nov., and D. joshuensis sp. nov. and description of Dictyobacteraceae fam. nov. within the order Ktedonobacterales isolated from Tengu-no-mugimeshi.</title>
        <authorList>
            <person name="Wang C.M."/>
            <person name="Zheng Y."/>
            <person name="Sakai Y."/>
            <person name="Toyoda A."/>
            <person name="Minakuchi Y."/>
            <person name="Abe K."/>
            <person name="Yokota A."/>
            <person name="Yabe S."/>
        </authorList>
    </citation>
    <scope>NUCLEOTIDE SEQUENCE [LARGE SCALE GENOMIC DNA]</scope>
    <source>
        <strain evidence="11">S-27</strain>
    </source>
</reference>
<dbReference type="EMBL" id="BIFQ01000001">
    <property type="protein sequence ID" value="GCE03675.1"/>
    <property type="molecule type" value="Genomic_DNA"/>
</dbReference>